<sequence>MNFLYKLFSNSRSRDKENEMNYIVKGYPLTTSPVIPDILKYQVEYQRMDGKKDKPILALTLAHEGSDLVEPESLEVIRRVMQYWFKEYPELAKYFEKELPQNLLAVSFTHQNFQIGKESCHDFKLANGHKKAENSFYTYRKLSECVQCVYYNENGIEYIAGGCFYPAPHGKPKLLKSNDALMLFATSSQMKYPLCDRRKTSHFVNQKYYGRYCATAGKSVIVNFNSSDGIPRHWEYDHVAHKDEMILCKECCEDYFVYKWEEPKKDTCSIPADVPVTFAPAAAATCGSEAEPVSQADSTENLIGGFEKIEVNNEDAESDIDAELIA</sequence>
<dbReference type="InParanoid" id="G0NPF6"/>
<dbReference type="HOGENOM" id="CLU_074433_0_0_1"/>
<proteinExistence type="predicted"/>
<reference evidence="2" key="1">
    <citation type="submission" date="2011-07" db="EMBL/GenBank/DDBJ databases">
        <authorList>
            <consortium name="Caenorhabditis brenneri Sequencing and Analysis Consortium"/>
            <person name="Wilson R.K."/>
        </authorList>
    </citation>
    <scope>NUCLEOTIDE SEQUENCE [LARGE SCALE GENOMIC DNA]</scope>
    <source>
        <strain evidence="2">PB2801</strain>
    </source>
</reference>
<name>G0NPF6_CAEBE</name>
<gene>
    <name evidence="1" type="ORF">CAEBREN_17529</name>
</gene>
<evidence type="ECO:0000313" key="2">
    <source>
        <dbReference type="Proteomes" id="UP000008068"/>
    </source>
</evidence>
<evidence type="ECO:0000313" key="1">
    <source>
        <dbReference type="EMBL" id="EGT35244.1"/>
    </source>
</evidence>
<protein>
    <submittedName>
        <fullName evidence="1">Uncharacterized protein</fullName>
    </submittedName>
</protein>
<dbReference type="Proteomes" id="UP000008068">
    <property type="component" value="Unassembled WGS sequence"/>
</dbReference>
<organism evidence="2">
    <name type="scientific">Caenorhabditis brenneri</name>
    <name type="common">Nematode worm</name>
    <dbReference type="NCBI Taxonomy" id="135651"/>
    <lineage>
        <taxon>Eukaryota</taxon>
        <taxon>Metazoa</taxon>
        <taxon>Ecdysozoa</taxon>
        <taxon>Nematoda</taxon>
        <taxon>Chromadorea</taxon>
        <taxon>Rhabditida</taxon>
        <taxon>Rhabditina</taxon>
        <taxon>Rhabditomorpha</taxon>
        <taxon>Rhabditoidea</taxon>
        <taxon>Rhabditidae</taxon>
        <taxon>Peloderinae</taxon>
        <taxon>Caenorhabditis</taxon>
    </lineage>
</organism>
<keyword evidence="2" id="KW-1185">Reference proteome</keyword>
<dbReference type="OrthoDB" id="5900038at2759"/>
<dbReference type="STRING" id="135651.G0NPF6"/>
<dbReference type="PANTHER" id="PTHR34005">
    <property type="entry name" value="PROTEIN CBG15054-RELATED"/>
    <property type="match status" value="1"/>
</dbReference>
<dbReference type="FunCoup" id="G0NPF6">
    <property type="interactions" value="1540"/>
</dbReference>
<accession>G0NPF6</accession>
<dbReference type="eggNOG" id="KOG4297">
    <property type="taxonomic scope" value="Eukaryota"/>
</dbReference>
<dbReference type="PANTHER" id="PTHR34005:SF7">
    <property type="entry name" value="PROTEIN CBG26726"/>
    <property type="match status" value="1"/>
</dbReference>
<dbReference type="AlphaFoldDB" id="G0NPF6"/>
<dbReference type="EMBL" id="GL379920">
    <property type="protein sequence ID" value="EGT35244.1"/>
    <property type="molecule type" value="Genomic_DNA"/>
</dbReference>